<sequence length="259" mass="28372">MGGWFTRTIVDTGRLPLFCFFAGFIVTFAFIRFSVRMIRANVKWWPGNVSPGGTHIHHVVFGVIFMLIAGVTGFALNTDNGAANAVFAGIFGLGAALVLDEFSLILHLDDVYWSEKGRTSVDAVFIAVAFTGLLLVGVRPIGVDNFMTTSGATVSTWLVGSAVLVANFLLAGVTLFKGKIWTGLIGLFIPILILVGAIRLARPHSPWARWRYQRDTPRAKRKMARAITRERRIRTPIIAGKDWVQNMIAGRPDLPSSEG</sequence>
<accession>A0A3D9ZMW1</accession>
<name>A0A3D9ZMW1_9ACTN</name>
<dbReference type="RefSeq" id="WP_116068695.1">
    <property type="nucleotide sequence ID" value="NZ_BONB01000020.1"/>
</dbReference>
<feature type="transmembrane region" description="Helical" evidence="1">
    <location>
        <begin position="82"/>
        <end position="99"/>
    </location>
</feature>
<reference evidence="2 3" key="1">
    <citation type="submission" date="2018-08" db="EMBL/GenBank/DDBJ databases">
        <title>Sequencing the genomes of 1000 actinobacteria strains.</title>
        <authorList>
            <person name="Klenk H.-P."/>
        </authorList>
    </citation>
    <scope>NUCLEOTIDE SEQUENCE [LARGE SCALE GENOMIC DNA]</scope>
    <source>
        <strain evidence="2 3">DSM 44099</strain>
    </source>
</reference>
<comment type="caution">
    <text evidence="2">The sequence shown here is derived from an EMBL/GenBank/DDBJ whole genome shotgun (WGS) entry which is preliminary data.</text>
</comment>
<gene>
    <name evidence="2" type="ORF">DFJ67_3280</name>
</gene>
<evidence type="ECO:0008006" key="4">
    <source>
        <dbReference type="Google" id="ProtNLM"/>
    </source>
</evidence>
<keyword evidence="1" id="KW-0812">Transmembrane</keyword>
<proteinExistence type="predicted"/>
<feature type="transmembrane region" description="Helical" evidence="1">
    <location>
        <begin position="120"/>
        <end position="142"/>
    </location>
</feature>
<dbReference type="AlphaFoldDB" id="A0A3D9ZMW1"/>
<feature type="transmembrane region" description="Helical" evidence="1">
    <location>
        <begin position="15"/>
        <end position="35"/>
    </location>
</feature>
<evidence type="ECO:0000313" key="2">
    <source>
        <dbReference type="EMBL" id="REF97283.1"/>
    </source>
</evidence>
<dbReference type="Proteomes" id="UP000256913">
    <property type="component" value="Unassembled WGS sequence"/>
</dbReference>
<keyword evidence="1" id="KW-1133">Transmembrane helix</keyword>
<keyword evidence="1" id="KW-0472">Membrane</keyword>
<dbReference type="EMBL" id="QUMQ01000001">
    <property type="protein sequence ID" value="REF97283.1"/>
    <property type="molecule type" value="Genomic_DNA"/>
</dbReference>
<evidence type="ECO:0000313" key="3">
    <source>
        <dbReference type="Proteomes" id="UP000256913"/>
    </source>
</evidence>
<evidence type="ECO:0000256" key="1">
    <source>
        <dbReference type="SAM" id="Phobius"/>
    </source>
</evidence>
<organism evidence="2 3">
    <name type="scientific">Asanoa ferruginea</name>
    <dbReference type="NCBI Taxonomy" id="53367"/>
    <lineage>
        <taxon>Bacteria</taxon>
        <taxon>Bacillati</taxon>
        <taxon>Actinomycetota</taxon>
        <taxon>Actinomycetes</taxon>
        <taxon>Micromonosporales</taxon>
        <taxon>Micromonosporaceae</taxon>
        <taxon>Asanoa</taxon>
    </lineage>
</organism>
<dbReference type="OrthoDB" id="8535577at2"/>
<feature type="transmembrane region" description="Helical" evidence="1">
    <location>
        <begin position="56"/>
        <end position="76"/>
    </location>
</feature>
<protein>
    <recommendedName>
        <fullName evidence="4">Integral membrane protein</fullName>
    </recommendedName>
</protein>
<feature type="transmembrane region" description="Helical" evidence="1">
    <location>
        <begin position="154"/>
        <end position="173"/>
    </location>
</feature>
<keyword evidence="3" id="KW-1185">Reference proteome</keyword>
<feature type="transmembrane region" description="Helical" evidence="1">
    <location>
        <begin position="180"/>
        <end position="201"/>
    </location>
</feature>